<reference evidence="13 14" key="1">
    <citation type="submission" date="2019-07" db="EMBL/GenBank/DDBJ databases">
        <authorList>
            <person name="Yang M."/>
            <person name="Zhao D."/>
            <person name="Xiang H."/>
        </authorList>
    </citation>
    <scope>NUCLEOTIDE SEQUENCE [LARGE SCALE GENOMIC DNA]</scope>
    <source>
        <strain evidence="13 14">IM1326</strain>
    </source>
</reference>
<proteinExistence type="inferred from homology"/>
<evidence type="ECO:0000256" key="1">
    <source>
        <dbReference type="ARBA" id="ARBA00001231"/>
    </source>
</evidence>
<keyword evidence="3 11" id="KW-0132">Cell division</keyword>
<dbReference type="InterPro" id="IPR050226">
    <property type="entry name" value="NagZ_Beta-hexosaminidase"/>
</dbReference>
<keyword evidence="9 11" id="KW-0961">Cell wall biogenesis/degradation</keyword>
<dbReference type="Pfam" id="PF00933">
    <property type="entry name" value="Glyco_hydro_3"/>
    <property type="match status" value="1"/>
</dbReference>
<dbReference type="UniPathway" id="UPA00544"/>
<dbReference type="GO" id="GO:0071555">
    <property type="term" value="P:cell wall organization"/>
    <property type="evidence" value="ECO:0007669"/>
    <property type="project" value="UniProtKB-KW"/>
</dbReference>
<feature type="binding site" evidence="11">
    <location>
        <position position="134"/>
    </location>
    <ligand>
        <name>substrate</name>
    </ligand>
</feature>
<evidence type="ECO:0000313" key="13">
    <source>
        <dbReference type="EMBL" id="TRW49471.1"/>
    </source>
</evidence>
<keyword evidence="8 11" id="KW-0131">Cell cycle</keyword>
<dbReference type="OrthoDB" id="9786661at2"/>
<feature type="site" description="Important for catalytic activity" evidence="11">
    <location>
        <position position="175"/>
    </location>
</feature>
<dbReference type="FunFam" id="3.20.20.300:FF:000001">
    <property type="entry name" value="Beta-hexosaminidase"/>
    <property type="match status" value="1"/>
</dbReference>
<evidence type="ECO:0000256" key="8">
    <source>
        <dbReference type="ARBA" id="ARBA00023306"/>
    </source>
</evidence>
<evidence type="ECO:0000313" key="14">
    <source>
        <dbReference type="Proteomes" id="UP000320359"/>
    </source>
</evidence>
<dbReference type="GO" id="GO:0005737">
    <property type="term" value="C:cytoplasm"/>
    <property type="evidence" value="ECO:0007669"/>
    <property type="project" value="UniProtKB-SubCell"/>
</dbReference>
<dbReference type="EC" id="3.2.1.52" evidence="11"/>
<keyword evidence="14" id="KW-1185">Reference proteome</keyword>
<dbReference type="InterPro" id="IPR036962">
    <property type="entry name" value="Glyco_hydro_3_N_sf"/>
</dbReference>
<feature type="active site" description="Nucleophile" evidence="11">
    <location>
        <position position="247"/>
    </location>
</feature>
<feature type="active site" description="Proton donor/acceptor" evidence="11">
    <location>
        <position position="177"/>
    </location>
</feature>
<dbReference type="GO" id="GO:0004563">
    <property type="term" value="F:beta-N-acetylhexosaminidase activity"/>
    <property type="evidence" value="ECO:0007669"/>
    <property type="project" value="UniProtKB-UniRule"/>
</dbReference>
<gene>
    <name evidence="11 13" type="primary">nagZ</name>
    <name evidence="13" type="ORF">FM042_00985</name>
</gene>
<evidence type="ECO:0000256" key="3">
    <source>
        <dbReference type="ARBA" id="ARBA00022618"/>
    </source>
</evidence>
<keyword evidence="4 11" id="KW-0378">Hydrolase</keyword>
<dbReference type="PANTHER" id="PTHR30480:SF13">
    <property type="entry name" value="BETA-HEXOSAMINIDASE"/>
    <property type="match status" value="1"/>
</dbReference>
<dbReference type="GO" id="GO:0009254">
    <property type="term" value="P:peptidoglycan turnover"/>
    <property type="evidence" value="ECO:0007669"/>
    <property type="project" value="UniProtKB-UniRule"/>
</dbReference>
<evidence type="ECO:0000259" key="12">
    <source>
        <dbReference type="Pfam" id="PF00933"/>
    </source>
</evidence>
<organism evidence="13 14">
    <name type="scientific">Aliidiomarina halalkaliphila</name>
    <dbReference type="NCBI Taxonomy" id="2593535"/>
    <lineage>
        <taxon>Bacteria</taxon>
        <taxon>Pseudomonadati</taxon>
        <taxon>Pseudomonadota</taxon>
        <taxon>Gammaproteobacteria</taxon>
        <taxon>Alteromonadales</taxon>
        <taxon>Idiomarinaceae</taxon>
        <taxon>Aliidiomarina</taxon>
    </lineage>
</organism>
<feature type="domain" description="Glycoside hydrolase family 3 N-terminal" evidence="12">
    <location>
        <begin position="12"/>
        <end position="291"/>
    </location>
</feature>
<dbReference type="Proteomes" id="UP000320359">
    <property type="component" value="Unassembled WGS sequence"/>
</dbReference>
<evidence type="ECO:0000256" key="9">
    <source>
        <dbReference type="ARBA" id="ARBA00023316"/>
    </source>
</evidence>
<dbReference type="GO" id="GO:0005975">
    <property type="term" value="P:carbohydrate metabolic process"/>
    <property type="evidence" value="ECO:0007669"/>
    <property type="project" value="InterPro"/>
</dbReference>
<feature type="binding site" evidence="11">
    <location>
        <begin position="164"/>
        <end position="165"/>
    </location>
    <ligand>
        <name>substrate</name>
    </ligand>
</feature>
<sequence>MAGLIIDVPGLQLTDHDKAMLQHPAVAGVILFTRNYESSAQLIELTESIRSAAGRDLVICVDHEGGRVQRFRGEFTHIPAMARIRKSVSSPAQQSVIARELGWLMAAELLACGVDHSFAPVLDIEGESTVIGDRAFSSDPEEVIFLAHAFIRGMHEAGMRATGKHFPGHGTVVADSHVDIPVDERSLDDILALDGKVFAHLAPHIQAVMPAHVIYPQVAPEPAGFSKRWLQDILRKQYEFDGVIISDDLMMAGALVAGTVTQRAEVALEAGCDLLLVCNDQVAAQTVLDTVTFPGETQPSVDTLRGQTSTDGLAKLRESQRWQEAQQLLTLLTSEH</sequence>
<dbReference type="HAMAP" id="MF_00364">
    <property type="entry name" value="NagZ"/>
    <property type="match status" value="1"/>
</dbReference>
<keyword evidence="2 11" id="KW-0963">Cytoplasm</keyword>
<dbReference type="GO" id="GO:0009252">
    <property type="term" value="P:peptidoglycan biosynthetic process"/>
    <property type="evidence" value="ECO:0007669"/>
    <property type="project" value="UniProtKB-KW"/>
</dbReference>
<evidence type="ECO:0000256" key="7">
    <source>
        <dbReference type="ARBA" id="ARBA00023295"/>
    </source>
</evidence>
<evidence type="ECO:0000256" key="11">
    <source>
        <dbReference type="HAMAP-Rule" id="MF_00364"/>
    </source>
</evidence>
<accession>A0A552X361</accession>
<dbReference type="PANTHER" id="PTHR30480">
    <property type="entry name" value="BETA-HEXOSAMINIDASE-RELATED"/>
    <property type="match status" value="1"/>
</dbReference>
<evidence type="ECO:0000256" key="10">
    <source>
        <dbReference type="ARBA" id="ARBA00037880"/>
    </source>
</evidence>
<dbReference type="SUPFAM" id="SSF51445">
    <property type="entry name" value="(Trans)glycosidases"/>
    <property type="match status" value="1"/>
</dbReference>
<dbReference type="GO" id="GO:0008360">
    <property type="term" value="P:regulation of cell shape"/>
    <property type="evidence" value="ECO:0007669"/>
    <property type="project" value="UniProtKB-KW"/>
</dbReference>
<comment type="function">
    <text evidence="11">Plays a role in peptidoglycan recycling by cleaving the terminal beta-1,4-linked N-acetylglucosamine (GlcNAc) from peptide-linked peptidoglycan fragments, giving rise to free GlcNAc, anhydro-N-acetylmuramic acid and anhydro-N-acetylmuramic acid-linked peptides.</text>
</comment>
<comment type="pathway">
    <text evidence="10 11">Cell wall biogenesis; peptidoglycan recycling.</text>
</comment>
<keyword evidence="6 11" id="KW-0573">Peptidoglycan synthesis</keyword>
<evidence type="ECO:0000256" key="4">
    <source>
        <dbReference type="ARBA" id="ARBA00022801"/>
    </source>
</evidence>
<dbReference type="InterPro" id="IPR017853">
    <property type="entry name" value="GH"/>
</dbReference>
<feature type="binding site" evidence="11">
    <location>
        <position position="62"/>
    </location>
    <ligand>
        <name>substrate</name>
    </ligand>
</feature>
<protein>
    <recommendedName>
        <fullName evidence="11">Beta-hexosaminidase</fullName>
        <ecNumber evidence="11">3.2.1.52</ecNumber>
    </recommendedName>
    <alternativeName>
        <fullName evidence="11">Beta-N-acetylhexosaminidase</fullName>
    </alternativeName>
    <alternativeName>
        <fullName evidence="11">N-acetyl-beta-glucosaminidase</fullName>
    </alternativeName>
</protein>
<dbReference type="InterPro" id="IPR001764">
    <property type="entry name" value="Glyco_hydro_3_N"/>
</dbReference>
<dbReference type="AlphaFoldDB" id="A0A552X361"/>
<keyword evidence="7 11" id="KW-0326">Glycosidase</keyword>
<dbReference type="RefSeq" id="WP_143233893.1">
    <property type="nucleotide sequence ID" value="NZ_VJWL01000001.1"/>
</dbReference>
<dbReference type="Gene3D" id="3.20.20.300">
    <property type="entry name" value="Glycoside hydrolase, family 3, N-terminal domain"/>
    <property type="match status" value="1"/>
</dbReference>
<comment type="subcellular location">
    <subcellularLocation>
        <location evidence="11">Cytoplasm</location>
    </subcellularLocation>
</comment>
<dbReference type="EMBL" id="VJWL01000001">
    <property type="protein sequence ID" value="TRW49471.1"/>
    <property type="molecule type" value="Genomic_DNA"/>
</dbReference>
<comment type="catalytic activity">
    <reaction evidence="1 11">
        <text>Hydrolysis of terminal non-reducing N-acetyl-D-hexosamine residues in N-acetyl-beta-D-hexosaminides.</text>
        <dbReference type="EC" id="3.2.1.52"/>
    </reaction>
</comment>
<keyword evidence="5 11" id="KW-0133">Cell shape</keyword>
<feature type="binding site" evidence="11">
    <location>
        <position position="70"/>
    </location>
    <ligand>
        <name>substrate</name>
    </ligand>
</feature>
<dbReference type="InterPro" id="IPR022956">
    <property type="entry name" value="Beta_hexosaminidase_bac"/>
</dbReference>
<evidence type="ECO:0000256" key="5">
    <source>
        <dbReference type="ARBA" id="ARBA00022960"/>
    </source>
</evidence>
<evidence type="ECO:0000256" key="2">
    <source>
        <dbReference type="ARBA" id="ARBA00022490"/>
    </source>
</evidence>
<name>A0A552X361_9GAMM</name>
<dbReference type="NCBIfam" id="NF003740">
    <property type="entry name" value="PRK05337.1"/>
    <property type="match status" value="1"/>
</dbReference>
<dbReference type="GO" id="GO:0051301">
    <property type="term" value="P:cell division"/>
    <property type="evidence" value="ECO:0007669"/>
    <property type="project" value="UniProtKB-KW"/>
</dbReference>
<evidence type="ECO:0000256" key="6">
    <source>
        <dbReference type="ARBA" id="ARBA00022984"/>
    </source>
</evidence>
<comment type="caution">
    <text evidence="13">The sequence shown here is derived from an EMBL/GenBank/DDBJ whole genome shotgun (WGS) entry which is preliminary data.</text>
</comment>
<comment type="similarity">
    <text evidence="11">Belongs to the glycosyl hydrolase 3 family. NagZ subfamily.</text>
</comment>